<evidence type="ECO:0000313" key="3">
    <source>
        <dbReference type="Proteomes" id="UP000075884"/>
    </source>
</evidence>
<dbReference type="VEuPathDB" id="VectorBase:ADIR011477"/>
<sequence>ANVITFGAPDGQLDICYKKRILKGLRNPVVFTFDNSLPNPIRLYDEHNTANVEQCFCFVDNFNYCVVWHRYYYYFFLKYYTFGDKHNNCKHFQCVKYIIFYQWINFFVYSSNKFQLNNVPHYTSSYNKYHRSFPNFFPFLHAYLAFINFFNYTYATLIYWYKFSSNIN</sequence>
<keyword evidence="3" id="KW-1185">Reference proteome</keyword>
<organism evidence="2 3">
    <name type="scientific">Anopheles dirus</name>
    <dbReference type="NCBI Taxonomy" id="7168"/>
    <lineage>
        <taxon>Eukaryota</taxon>
        <taxon>Metazoa</taxon>
        <taxon>Ecdysozoa</taxon>
        <taxon>Arthropoda</taxon>
        <taxon>Hexapoda</taxon>
        <taxon>Insecta</taxon>
        <taxon>Pterygota</taxon>
        <taxon>Neoptera</taxon>
        <taxon>Endopterygota</taxon>
        <taxon>Diptera</taxon>
        <taxon>Nematocera</taxon>
        <taxon>Culicoidea</taxon>
        <taxon>Culicidae</taxon>
        <taxon>Anophelinae</taxon>
        <taxon>Anopheles</taxon>
    </lineage>
</organism>
<dbReference type="Proteomes" id="UP000075884">
    <property type="component" value="Unassembled WGS sequence"/>
</dbReference>
<name>A0A182NUX6_9DIPT</name>
<feature type="transmembrane region" description="Helical" evidence="1">
    <location>
        <begin position="136"/>
        <end position="161"/>
    </location>
</feature>
<keyword evidence="1" id="KW-0812">Transmembrane</keyword>
<accession>A0A182NUX6</accession>
<dbReference type="EnsemblMetazoa" id="ADIR011477-RA">
    <property type="protein sequence ID" value="ADIR011477-PA"/>
    <property type="gene ID" value="ADIR011477"/>
</dbReference>
<evidence type="ECO:0000256" key="1">
    <source>
        <dbReference type="SAM" id="Phobius"/>
    </source>
</evidence>
<keyword evidence="1" id="KW-1133">Transmembrane helix</keyword>
<keyword evidence="1" id="KW-0472">Membrane</keyword>
<evidence type="ECO:0000313" key="2">
    <source>
        <dbReference type="EnsemblMetazoa" id="ADIR011477-PA"/>
    </source>
</evidence>
<reference evidence="3" key="1">
    <citation type="submission" date="2013-03" db="EMBL/GenBank/DDBJ databases">
        <title>The Genome Sequence of Anopheles dirus WRAIR2.</title>
        <authorList>
            <consortium name="The Broad Institute Genomics Platform"/>
            <person name="Neafsey D.E."/>
            <person name="Walton C."/>
            <person name="Walker B."/>
            <person name="Young S.K."/>
            <person name="Zeng Q."/>
            <person name="Gargeya S."/>
            <person name="Fitzgerald M."/>
            <person name="Haas B."/>
            <person name="Abouelleil A."/>
            <person name="Allen A.W."/>
            <person name="Alvarado L."/>
            <person name="Arachchi H.M."/>
            <person name="Berlin A.M."/>
            <person name="Chapman S.B."/>
            <person name="Gainer-Dewar J."/>
            <person name="Goldberg J."/>
            <person name="Griggs A."/>
            <person name="Gujja S."/>
            <person name="Hansen M."/>
            <person name="Howarth C."/>
            <person name="Imamovic A."/>
            <person name="Ireland A."/>
            <person name="Larimer J."/>
            <person name="McCowan C."/>
            <person name="Murphy C."/>
            <person name="Pearson M."/>
            <person name="Poon T.W."/>
            <person name="Priest M."/>
            <person name="Roberts A."/>
            <person name="Saif S."/>
            <person name="Shea T."/>
            <person name="Sisk P."/>
            <person name="Sykes S."/>
            <person name="Wortman J."/>
            <person name="Nusbaum C."/>
            <person name="Birren B."/>
        </authorList>
    </citation>
    <scope>NUCLEOTIDE SEQUENCE [LARGE SCALE GENOMIC DNA]</scope>
    <source>
        <strain evidence="3">WRAIR2</strain>
    </source>
</reference>
<protein>
    <submittedName>
        <fullName evidence="2">Uncharacterized protein</fullName>
    </submittedName>
</protein>
<proteinExistence type="predicted"/>
<reference evidence="2" key="2">
    <citation type="submission" date="2020-05" db="UniProtKB">
        <authorList>
            <consortium name="EnsemblMetazoa"/>
        </authorList>
    </citation>
    <scope>IDENTIFICATION</scope>
    <source>
        <strain evidence="2">WRAIR2</strain>
    </source>
</reference>
<dbReference type="AlphaFoldDB" id="A0A182NUX6"/>